<dbReference type="Proteomes" id="UP001158045">
    <property type="component" value="Unassembled WGS sequence"/>
</dbReference>
<sequence length="324" mass="36026">MKRIKHTKRTNPERFQGRLDGKDYFEGWYYKQVDQTGRHTIAFIPGVSLDSEDTHCFIQVIVSPEVKTYYYRFPLSAFKVEDEPFKITIGNNVFTLSGMQISLGDDFNGSYQFGAFSDIDKSLLSPDIMGFFSYIPGMECNHGVISMNHSISGHMRIPSGENIDFEGGKGYIEKDWGRSFPKSYVWLQANQFEDFDTSFMCSIATIPFGFLAFDGLIANLKYKGKEYRFATYNGAKVRGFKATETSVTFKLIKGKVILKVTAVVEGHGQLKAPLQGEMVRTIKEGLGGEVTLALSIDGGECVNLSSSCAGIEIALQGRLANGDS</sequence>
<dbReference type="PANTHER" id="PTHR35309:SF4">
    <property type="entry name" value="TOCOPHEROL CYCLASE"/>
    <property type="match status" value="1"/>
</dbReference>
<keyword evidence="2" id="KW-1185">Reference proteome</keyword>
<comment type="caution">
    <text evidence="1">The sequence shown here is derived from an EMBL/GenBank/DDBJ whole genome shotgun (WGS) entry which is preliminary data.</text>
</comment>
<protein>
    <submittedName>
        <fullName evidence="1">Tocopherol cyclase family protein</fullName>
    </submittedName>
</protein>
<reference evidence="1 2" key="1">
    <citation type="submission" date="2023-04" db="EMBL/GenBank/DDBJ databases">
        <title>Fusibacter bizertensis strain WBS, isolated from littoral bottom sediments of the Arctic seas - biochemical and genomic analysis.</title>
        <authorList>
            <person name="Brioukhanov A.L."/>
        </authorList>
    </citation>
    <scope>NUCLEOTIDE SEQUENCE [LARGE SCALE GENOMIC DNA]</scope>
    <source>
        <strain evidence="1 2">WBS</strain>
    </source>
</reference>
<accession>A0ABT6NFN8</accession>
<proteinExistence type="predicted"/>
<dbReference type="RefSeq" id="WP_281095145.1">
    <property type="nucleotide sequence ID" value="NZ_JARYZI010000010.1"/>
</dbReference>
<organism evidence="1 2">
    <name type="scientific">Fusibacter bizertensis</name>
    <dbReference type="NCBI Taxonomy" id="1488331"/>
    <lineage>
        <taxon>Bacteria</taxon>
        <taxon>Bacillati</taxon>
        <taxon>Bacillota</taxon>
        <taxon>Clostridia</taxon>
        <taxon>Eubacteriales</taxon>
        <taxon>Eubacteriales Family XII. Incertae Sedis</taxon>
        <taxon>Fusibacter</taxon>
    </lineage>
</organism>
<evidence type="ECO:0000313" key="2">
    <source>
        <dbReference type="Proteomes" id="UP001158045"/>
    </source>
</evidence>
<dbReference type="InterPro" id="IPR025893">
    <property type="entry name" value="Tocopherol_cyclase"/>
</dbReference>
<evidence type="ECO:0000313" key="1">
    <source>
        <dbReference type="EMBL" id="MDH8679252.1"/>
    </source>
</evidence>
<dbReference type="Pfam" id="PF14249">
    <property type="entry name" value="Tocopherol_cycl"/>
    <property type="match status" value="1"/>
</dbReference>
<gene>
    <name evidence="1" type="ORF">QE109_13930</name>
</gene>
<dbReference type="EMBL" id="JARYZI010000010">
    <property type="protein sequence ID" value="MDH8679252.1"/>
    <property type="molecule type" value="Genomic_DNA"/>
</dbReference>
<name>A0ABT6NFN8_9FIRM</name>
<dbReference type="SUPFAM" id="SSF159245">
    <property type="entry name" value="AttH-like"/>
    <property type="match status" value="1"/>
</dbReference>
<dbReference type="PANTHER" id="PTHR35309">
    <property type="match status" value="1"/>
</dbReference>